<proteinExistence type="predicted"/>
<dbReference type="EMBL" id="NMPR01000023">
    <property type="protein sequence ID" value="KAA8634386.1"/>
    <property type="molecule type" value="Genomic_DNA"/>
</dbReference>
<evidence type="ECO:0000313" key="1">
    <source>
        <dbReference type="EMBL" id="KAA8634386.1"/>
    </source>
</evidence>
<accession>A0A8S8ZZ43</accession>
<organism evidence="1 2">
    <name type="scientific">Sordaria macrospora</name>
    <dbReference type="NCBI Taxonomy" id="5147"/>
    <lineage>
        <taxon>Eukaryota</taxon>
        <taxon>Fungi</taxon>
        <taxon>Dikarya</taxon>
        <taxon>Ascomycota</taxon>
        <taxon>Pezizomycotina</taxon>
        <taxon>Sordariomycetes</taxon>
        <taxon>Sordariomycetidae</taxon>
        <taxon>Sordariales</taxon>
        <taxon>Sordariaceae</taxon>
        <taxon>Sordaria</taxon>
    </lineage>
</organism>
<name>A0A8S8ZZ43_SORMA</name>
<dbReference type="AlphaFoldDB" id="A0A8S8ZZ43"/>
<evidence type="ECO:0000313" key="2">
    <source>
        <dbReference type="Proteomes" id="UP000433876"/>
    </source>
</evidence>
<sequence>MADLESWTANPDADLKLEELKGGENFEKWNRYVLDVFRIFGLEGFVKGTETPPPSDTDEDKSDLRVFHERRLCAFRVIHNSSRAIHSRLRGYSFDCIRLPDDLDPKALWDAIHRWDLAVHLGTYGKIKLLELSHIHHSQFGNLNEYMRRADWLRRRLQRAGVPIADELMKTYVLSGLTSYPDETWAMLVAIKAEDWTYFDLRKIPTNRCPWEFSGSIEPRQTSHNISRATTLPAEVIQDMLAGRVPENAPLLTKETAGFVQSELSSWPCLLGNHSSFSWGMQRRLSTTP</sequence>
<dbReference type="VEuPathDB" id="FungiDB:SMAC_03139"/>
<reference evidence="1 2" key="1">
    <citation type="submission" date="2017-07" db="EMBL/GenBank/DDBJ databases">
        <title>Genome sequence of the Sordaria macrospora wild type strain R19027.</title>
        <authorList>
            <person name="Nowrousian M."/>
            <person name="Teichert I."/>
            <person name="Kueck U."/>
        </authorList>
    </citation>
    <scope>NUCLEOTIDE SEQUENCE [LARGE SCALE GENOMIC DNA]</scope>
    <source>
        <strain evidence="1 2">R19027</strain>
        <tissue evidence="1">Mycelium</tissue>
    </source>
</reference>
<gene>
    <name evidence="1" type="ORF">SMACR_03139</name>
</gene>
<comment type="caution">
    <text evidence="1">The sequence shown here is derived from an EMBL/GenBank/DDBJ whole genome shotgun (WGS) entry which is preliminary data.</text>
</comment>
<dbReference type="Proteomes" id="UP000433876">
    <property type="component" value="Unassembled WGS sequence"/>
</dbReference>
<protein>
    <submittedName>
        <fullName evidence="1">Uncharacterized protein</fullName>
    </submittedName>
</protein>